<accession>A0AAV4BWE2</accession>
<evidence type="ECO:0000313" key="2">
    <source>
        <dbReference type="EMBL" id="GFO23645.1"/>
    </source>
</evidence>
<organism evidence="2 3">
    <name type="scientific">Plakobranchus ocellatus</name>
    <dbReference type="NCBI Taxonomy" id="259542"/>
    <lineage>
        <taxon>Eukaryota</taxon>
        <taxon>Metazoa</taxon>
        <taxon>Spiralia</taxon>
        <taxon>Lophotrochozoa</taxon>
        <taxon>Mollusca</taxon>
        <taxon>Gastropoda</taxon>
        <taxon>Heterobranchia</taxon>
        <taxon>Euthyneura</taxon>
        <taxon>Panpulmonata</taxon>
        <taxon>Sacoglossa</taxon>
        <taxon>Placobranchoidea</taxon>
        <taxon>Plakobranchidae</taxon>
        <taxon>Plakobranchus</taxon>
    </lineage>
</organism>
<comment type="caution">
    <text evidence="2">The sequence shown here is derived from an EMBL/GenBank/DDBJ whole genome shotgun (WGS) entry which is preliminary data.</text>
</comment>
<feature type="region of interest" description="Disordered" evidence="1">
    <location>
        <begin position="1"/>
        <end position="114"/>
    </location>
</feature>
<dbReference type="Proteomes" id="UP000735302">
    <property type="component" value="Unassembled WGS sequence"/>
</dbReference>
<name>A0AAV4BWE2_9GAST</name>
<reference evidence="2 3" key="1">
    <citation type="journal article" date="2021" name="Elife">
        <title>Chloroplast acquisition without the gene transfer in kleptoplastic sea slugs, Plakobranchus ocellatus.</title>
        <authorList>
            <person name="Maeda T."/>
            <person name="Takahashi S."/>
            <person name="Yoshida T."/>
            <person name="Shimamura S."/>
            <person name="Takaki Y."/>
            <person name="Nagai Y."/>
            <person name="Toyoda A."/>
            <person name="Suzuki Y."/>
            <person name="Arimoto A."/>
            <person name="Ishii H."/>
            <person name="Satoh N."/>
            <person name="Nishiyama T."/>
            <person name="Hasebe M."/>
            <person name="Maruyama T."/>
            <person name="Minagawa J."/>
            <person name="Obokata J."/>
            <person name="Shigenobu S."/>
        </authorList>
    </citation>
    <scope>NUCLEOTIDE SEQUENCE [LARGE SCALE GENOMIC DNA]</scope>
</reference>
<sequence length="114" mass="12379">MNNADSHTARTELAKTEACIPAHQRVESQPAPNPNQSGSCQRLSFPSDQMNNITLTQNVRPEKKSWRRTKLTASPARVSEQFPQQGDLSLSGPPPGQGAGGGARTRDRWVSADL</sequence>
<gene>
    <name evidence="2" type="ORF">PoB_005015000</name>
</gene>
<feature type="compositionally biased region" description="Basic and acidic residues" evidence="1">
    <location>
        <begin position="104"/>
        <end position="114"/>
    </location>
</feature>
<dbReference type="EMBL" id="BLXT01005511">
    <property type="protein sequence ID" value="GFO23645.1"/>
    <property type="molecule type" value="Genomic_DNA"/>
</dbReference>
<keyword evidence="3" id="KW-1185">Reference proteome</keyword>
<evidence type="ECO:0000256" key="1">
    <source>
        <dbReference type="SAM" id="MobiDB-lite"/>
    </source>
</evidence>
<evidence type="ECO:0000313" key="3">
    <source>
        <dbReference type="Proteomes" id="UP000735302"/>
    </source>
</evidence>
<proteinExistence type="predicted"/>
<protein>
    <submittedName>
        <fullName evidence="2">Uncharacterized protein</fullName>
    </submittedName>
</protein>
<dbReference type="AlphaFoldDB" id="A0AAV4BWE2"/>
<feature type="compositionally biased region" description="Polar residues" evidence="1">
    <location>
        <begin position="34"/>
        <end position="59"/>
    </location>
</feature>